<sequence>MSTVTKSKAERFVIPINPSHLPKGFVVSSTYAGIKAAISPKPTPDASAAPSSGPTSTTSPKPDLAVIVSSKPAAAAGTFTRNAFKAAPVVLSSKMLLDGSRSPSGARARSILVNSGCANAVTGERGMNDAKECAKLVGELLTPAKGISQEPQDPSKQGTLLLSTGVIGVPLPMTAIKRCLSHLTSGNVLRSDADAWHETARAFMTTDTFPKLRARSFELAGRKCGIVGIDKGAGMIHPSMAGPSTTLHATLLGLLATDAPISPPALQKALEHAMSRSFNCISVDGDMSTNDTIIALANGAAPPSPSPSGPVLKAGEEITEEQHPEEFEKFKAILTDFCEEMAHLIVRDGEGAEKFVEIKVKGAPTYEHAHAIASSISTSALVKCALHGGDANWGRILCAVGYAPLPSSSSWSIDPSRVTVTFVPPAEVAKEHRELVVLKDGAPQKVDEVEAGKLLAYEDINIVVDLAGGSDGDAGAKEEAKYWTCDLSREYIAINGDYRS</sequence>
<accession>A0ACD0P3B4</accession>
<protein>
    <submittedName>
        <fullName evidence="1">Arginine biosynthesis protein ArgJ</fullName>
    </submittedName>
</protein>
<reference evidence="1 2" key="1">
    <citation type="journal article" date="2018" name="Mol. Biol. Evol.">
        <title>Broad Genomic Sampling Reveals a Smut Pathogenic Ancestry of the Fungal Clade Ustilaginomycotina.</title>
        <authorList>
            <person name="Kijpornyongpan T."/>
            <person name="Mondo S.J."/>
            <person name="Barry K."/>
            <person name="Sandor L."/>
            <person name="Lee J."/>
            <person name="Lipzen A."/>
            <person name="Pangilinan J."/>
            <person name="LaButti K."/>
            <person name="Hainaut M."/>
            <person name="Henrissat B."/>
            <person name="Grigoriev I.V."/>
            <person name="Spatafora J.W."/>
            <person name="Aime M.C."/>
        </authorList>
    </citation>
    <scope>NUCLEOTIDE SEQUENCE [LARGE SCALE GENOMIC DNA]</scope>
    <source>
        <strain evidence="1 2">SA 807</strain>
    </source>
</reference>
<dbReference type="EMBL" id="KZ819777">
    <property type="protein sequence ID" value="PWN52434.1"/>
    <property type="molecule type" value="Genomic_DNA"/>
</dbReference>
<organism evidence="1 2">
    <name type="scientific">Violaceomyces palustris</name>
    <dbReference type="NCBI Taxonomy" id="1673888"/>
    <lineage>
        <taxon>Eukaryota</taxon>
        <taxon>Fungi</taxon>
        <taxon>Dikarya</taxon>
        <taxon>Basidiomycota</taxon>
        <taxon>Ustilaginomycotina</taxon>
        <taxon>Ustilaginomycetes</taxon>
        <taxon>Violaceomycetales</taxon>
        <taxon>Violaceomycetaceae</taxon>
        <taxon>Violaceomyces</taxon>
    </lineage>
</organism>
<dbReference type="Proteomes" id="UP000245626">
    <property type="component" value="Unassembled WGS sequence"/>
</dbReference>
<gene>
    <name evidence="1" type="ORF">IE53DRAFT_373564</name>
</gene>
<evidence type="ECO:0000313" key="2">
    <source>
        <dbReference type="Proteomes" id="UP000245626"/>
    </source>
</evidence>
<evidence type="ECO:0000313" key="1">
    <source>
        <dbReference type="EMBL" id="PWN52434.1"/>
    </source>
</evidence>
<proteinExistence type="predicted"/>
<name>A0ACD0P3B4_9BASI</name>
<keyword evidence="2" id="KW-1185">Reference proteome</keyword>